<reference evidence="1 2" key="1">
    <citation type="journal article" date="2022" name="Hortic Res">
        <title>A haplotype resolved chromosomal level avocado genome allows analysis of novel avocado genes.</title>
        <authorList>
            <person name="Nath O."/>
            <person name="Fletcher S.J."/>
            <person name="Hayward A."/>
            <person name="Shaw L.M."/>
            <person name="Masouleh A.K."/>
            <person name="Furtado A."/>
            <person name="Henry R.J."/>
            <person name="Mitter N."/>
        </authorList>
    </citation>
    <scope>NUCLEOTIDE SEQUENCE [LARGE SCALE GENOMIC DNA]</scope>
    <source>
        <strain evidence="2">cv. Hass</strain>
    </source>
</reference>
<dbReference type="EMBL" id="CM056810">
    <property type="protein sequence ID" value="KAJ8644818.1"/>
    <property type="molecule type" value="Genomic_DNA"/>
</dbReference>
<organism evidence="1 2">
    <name type="scientific">Persea americana</name>
    <name type="common">Avocado</name>
    <dbReference type="NCBI Taxonomy" id="3435"/>
    <lineage>
        <taxon>Eukaryota</taxon>
        <taxon>Viridiplantae</taxon>
        <taxon>Streptophyta</taxon>
        <taxon>Embryophyta</taxon>
        <taxon>Tracheophyta</taxon>
        <taxon>Spermatophyta</taxon>
        <taxon>Magnoliopsida</taxon>
        <taxon>Magnoliidae</taxon>
        <taxon>Laurales</taxon>
        <taxon>Lauraceae</taxon>
        <taxon>Persea</taxon>
    </lineage>
</organism>
<sequence>MVEEDNGSSVNAGTSSSSQHEPVITLNAFGLPVGDDSIKMAAKCGDLVRTHVSISIKDWRAMPKEE</sequence>
<evidence type="ECO:0000313" key="1">
    <source>
        <dbReference type="EMBL" id="KAJ8644818.1"/>
    </source>
</evidence>
<name>A0ACC2MHG1_PERAE</name>
<proteinExistence type="predicted"/>
<dbReference type="Proteomes" id="UP001234297">
    <property type="component" value="Chromosome 2"/>
</dbReference>
<protein>
    <submittedName>
        <fullName evidence="1">Uncharacterized protein</fullName>
    </submittedName>
</protein>
<keyword evidence="2" id="KW-1185">Reference proteome</keyword>
<accession>A0ACC2MHG1</accession>
<comment type="caution">
    <text evidence="1">The sequence shown here is derived from an EMBL/GenBank/DDBJ whole genome shotgun (WGS) entry which is preliminary data.</text>
</comment>
<gene>
    <name evidence="1" type="ORF">MRB53_006566</name>
</gene>
<evidence type="ECO:0000313" key="2">
    <source>
        <dbReference type="Proteomes" id="UP001234297"/>
    </source>
</evidence>